<dbReference type="NCBIfam" id="TIGR01760">
    <property type="entry name" value="tape_meas_TP901"/>
    <property type="match status" value="1"/>
</dbReference>
<feature type="compositionally biased region" description="Low complexity" evidence="1">
    <location>
        <begin position="515"/>
        <end position="527"/>
    </location>
</feature>
<name>A0AAP9VWS1_9PSED</name>
<dbReference type="Pfam" id="PF10145">
    <property type="entry name" value="PhageMin_Tail"/>
    <property type="match status" value="1"/>
</dbReference>
<protein>
    <submittedName>
        <fullName evidence="3">Phage tail tape measure protein</fullName>
    </submittedName>
</protein>
<evidence type="ECO:0000313" key="3">
    <source>
        <dbReference type="EMBL" id="QNR49052.1"/>
    </source>
</evidence>
<proteinExistence type="predicted"/>
<accession>A0AAP9VWS1</accession>
<reference evidence="3 4" key="1">
    <citation type="submission" date="2020-09" db="EMBL/GenBank/DDBJ databases">
        <title>The Genome Sequence of Pseudomonas chlororaphis strain Qlu-1 - A phenazine-derivative-producing strain.</title>
        <authorList>
            <person name="Li L."/>
            <person name="Liu K."/>
        </authorList>
    </citation>
    <scope>NUCLEOTIDE SEQUENCE [LARGE SCALE GENOMIC DNA]</scope>
    <source>
        <strain evidence="4">qlu-1</strain>
    </source>
</reference>
<evidence type="ECO:0000259" key="2">
    <source>
        <dbReference type="Pfam" id="PF10145"/>
    </source>
</evidence>
<dbReference type="EMBL" id="CP061079">
    <property type="protein sequence ID" value="QNR49052.1"/>
    <property type="molecule type" value="Genomic_DNA"/>
</dbReference>
<sequence>MADDKFSLKFTAVKEGWLTFGDIRSVDLNTPVASIAPSGGLAAQPKDRLPGLDRALDTLSADIGLLVTSLDALNLTLSSQRLRQAVVVGQAVGAKGEPAGGQKGASKAGGIEPPNLLKPAISMDSAMADLGRVLDLSPSRRAEVVRENQRMASAPLIAAGGTTAVDLAKVEYAAAKAGIGSDQHSAQDKQQALLTFAGASAITATAFKVSATDAGEMMAGWRTSMNLDAKQALDLADATNHLGKAPGDAEAADIGAILQRHGSAAASARLAPEQAAALSAALLNSGTSKADAGLAFSNIVTALGKGEQASAAQRVAWSELKLDPRAVADGLRENAQGTVISVLAALNAQPAEKRSTLAGALFAEGDQAALRLSRNLPEVQQTFSLVADIGQYATSKLGDKGSVRQSALAQSNTQQTTWNRFEARTERLTTAAGNALAPVVDSTLTPLGELVDGLSELAETFPKVTAGLVLLGAALRLLVSKQGKAVVDEVFNRGAKRILDGAGTRQPGAPGPSGGPSAPSIPSGPSIDVPQEQRSKGKAAKRAAKKPAAQKALKATAAVPGAGSSFAFGLSGSQASVRSLSRRAPGPTKYLGAAVDVAEGLVTGDTQMLASGLGTAGGGWAGASAGAALGGAIGSVVPIIGTALGAAVGGLFGSYYGGGYGASLGDKLGALVDRLGSPEQVKNDLVGGQPANPAGAGQAVSPPITFAPVIQISGPDQASSQHIADLVLQQLRAQFIPLMMTDPLAVRRGAALSDGGV</sequence>
<feature type="compositionally biased region" description="Basic residues" evidence="1">
    <location>
        <begin position="536"/>
        <end position="545"/>
    </location>
</feature>
<evidence type="ECO:0000256" key="1">
    <source>
        <dbReference type="SAM" id="MobiDB-lite"/>
    </source>
</evidence>
<feature type="region of interest" description="Disordered" evidence="1">
    <location>
        <begin position="498"/>
        <end position="546"/>
    </location>
</feature>
<dbReference type="RefSeq" id="WP_101281894.1">
    <property type="nucleotide sequence ID" value="NZ_CP025309.1"/>
</dbReference>
<evidence type="ECO:0000313" key="4">
    <source>
        <dbReference type="Proteomes" id="UP000516316"/>
    </source>
</evidence>
<organism evidence="3 4">
    <name type="scientific">Pseudomonas chlororaphis</name>
    <dbReference type="NCBI Taxonomy" id="587753"/>
    <lineage>
        <taxon>Bacteria</taxon>
        <taxon>Pseudomonadati</taxon>
        <taxon>Pseudomonadota</taxon>
        <taxon>Gammaproteobacteria</taxon>
        <taxon>Pseudomonadales</taxon>
        <taxon>Pseudomonadaceae</taxon>
        <taxon>Pseudomonas</taxon>
    </lineage>
</organism>
<gene>
    <name evidence="3" type="ORF">HLB40_05985</name>
</gene>
<dbReference type="AlphaFoldDB" id="A0AAP9VWS1"/>
<dbReference type="Proteomes" id="UP000516316">
    <property type="component" value="Chromosome"/>
</dbReference>
<feature type="domain" description="Phage tail tape measure protein" evidence="2">
    <location>
        <begin position="162"/>
        <end position="362"/>
    </location>
</feature>
<dbReference type="InterPro" id="IPR010090">
    <property type="entry name" value="Phage_tape_meas"/>
</dbReference>